<evidence type="ECO:0000259" key="1">
    <source>
        <dbReference type="Pfam" id="PF12965"/>
    </source>
</evidence>
<accession>A0A964W1L9</accession>
<gene>
    <name evidence="2" type="ORF">GKZ28_08000</name>
</gene>
<dbReference type="Proteomes" id="UP000656077">
    <property type="component" value="Unassembled WGS sequence"/>
</dbReference>
<dbReference type="AlphaFoldDB" id="A0A964W1L9"/>
<comment type="caution">
    <text evidence="2">The sequence shown here is derived from an EMBL/GenBank/DDBJ whole genome shotgun (WGS) entry which is preliminary data.</text>
</comment>
<dbReference type="Pfam" id="PF12965">
    <property type="entry name" value="DUF3854"/>
    <property type="match status" value="1"/>
</dbReference>
<name>A0A964W1L9_9CLOT</name>
<dbReference type="EMBL" id="WSRQ01000010">
    <property type="protein sequence ID" value="MVX63636.1"/>
    <property type="molecule type" value="Genomic_DNA"/>
</dbReference>
<evidence type="ECO:0000313" key="3">
    <source>
        <dbReference type="Proteomes" id="UP000656077"/>
    </source>
</evidence>
<reference evidence="2" key="1">
    <citation type="submission" date="2019-12" db="EMBL/GenBank/DDBJ databases">
        <title>Microbes associate with the intestines of laboratory mice.</title>
        <authorList>
            <person name="Navarre W."/>
            <person name="Wong E."/>
        </authorList>
    </citation>
    <scope>NUCLEOTIDE SEQUENCE</scope>
    <source>
        <strain evidence="2">NM79_F5</strain>
    </source>
</reference>
<dbReference type="InterPro" id="IPR024385">
    <property type="entry name" value="DUF3854"/>
</dbReference>
<protein>
    <submittedName>
        <fullName evidence="2">DUF3854 domain-containing protein</fullName>
    </submittedName>
</protein>
<evidence type="ECO:0000313" key="2">
    <source>
        <dbReference type="EMBL" id="MVX63636.1"/>
    </source>
</evidence>
<feature type="domain" description="DUF3854" evidence="1">
    <location>
        <begin position="269"/>
        <end position="366"/>
    </location>
</feature>
<organism evidence="2 3">
    <name type="scientific">Clostridium chromiireducens</name>
    <dbReference type="NCBI Taxonomy" id="225345"/>
    <lineage>
        <taxon>Bacteria</taxon>
        <taxon>Bacillati</taxon>
        <taxon>Bacillota</taxon>
        <taxon>Clostridia</taxon>
        <taxon>Eubacteriales</taxon>
        <taxon>Clostridiaceae</taxon>
        <taxon>Clostridium</taxon>
    </lineage>
</organism>
<dbReference type="RefSeq" id="WP_160358736.1">
    <property type="nucleotide sequence ID" value="NZ_WSRQ01000010.1"/>
</dbReference>
<sequence length="378" mass="43208">MAVTQYSGCTWYPIKSGNICPVCGSKKGRCSVMENEEGKIVLYRCKYKESNRPSTDGWYIHLANELNGDASEKFNVNIADYTYEPITDELLSLWDKVYRKFKSIFIQFNGSALYESHKQDLIKRGMTDATINNLGCFSVPKNKKINYGSFDCSLRTAIVNELLKSFKPETLIRVPGFSKVHANGKEFITFKNSLYNKDTQKYEDIDAYFIPYFDYTSRFVGIQYRLMNPIVDDSGKKTRYLWYSSKEVSCGSPINYHIPEKLEVHDVMLVTEGALKAKIASELIGIRSLAEAGVSNYRKLIKELQLLEELENKKYKVLLALDMDKYSNKDVLTAEINTVAMLKGLGYSVTILEWDVNEGKGVDDKLKVCKRGFRFLTV</sequence>
<proteinExistence type="predicted"/>